<comment type="pathway">
    <text evidence="2">Lipid metabolism.</text>
</comment>
<evidence type="ECO:0000256" key="2">
    <source>
        <dbReference type="ARBA" id="ARBA00005189"/>
    </source>
</evidence>
<evidence type="ECO:0000256" key="8">
    <source>
        <dbReference type="ARBA" id="ARBA00023098"/>
    </source>
</evidence>
<reference evidence="15 16" key="1">
    <citation type="submission" date="2016-07" db="EMBL/GenBank/DDBJ databases">
        <title>Pervasive Adenine N6-methylation of Active Genes in Fungi.</title>
        <authorList>
            <consortium name="DOE Joint Genome Institute"/>
            <person name="Mondo S.J."/>
            <person name="Dannebaum R.O."/>
            <person name="Kuo R.C."/>
            <person name="Labutti K."/>
            <person name="Haridas S."/>
            <person name="Kuo A."/>
            <person name="Salamov A."/>
            <person name="Ahrendt S.R."/>
            <person name="Lipzen A."/>
            <person name="Sullivan W."/>
            <person name="Andreopoulos W.B."/>
            <person name="Clum A."/>
            <person name="Lindquist E."/>
            <person name="Daum C."/>
            <person name="Ramamoorthy G.K."/>
            <person name="Gryganskyi A."/>
            <person name="Culley D."/>
            <person name="Magnuson J.K."/>
            <person name="James T.Y."/>
            <person name="O'Malley M.A."/>
            <person name="Stajich J.E."/>
            <person name="Spatafora J.W."/>
            <person name="Visel A."/>
            <person name="Grigoriev I.V."/>
        </authorList>
    </citation>
    <scope>NUCLEOTIDE SEQUENCE [LARGE SCALE GENOMIC DNA]</scope>
    <source>
        <strain evidence="15 16">PL171</strain>
    </source>
</reference>
<evidence type="ECO:0000256" key="10">
    <source>
        <dbReference type="ARBA" id="ARBA00023209"/>
    </source>
</evidence>
<dbReference type="GO" id="GO:0005789">
    <property type="term" value="C:endoplasmic reticulum membrane"/>
    <property type="evidence" value="ECO:0007669"/>
    <property type="project" value="UniProtKB-SubCell"/>
</dbReference>
<keyword evidence="10" id="KW-0594">Phospholipid biosynthesis</keyword>
<feature type="transmembrane region" description="Helical" evidence="14">
    <location>
        <begin position="115"/>
        <end position="135"/>
    </location>
</feature>
<feature type="transmembrane region" description="Helical" evidence="14">
    <location>
        <begin position="395"/>
        <end position="417"/>
    </location>
</feature>
<dbReference type="Pfam" id="PF03034">
    <property type="entry name" value="PSS"/>
    <property type="match status" value="1"/>
</dbReference>
<evidence type="ECO:0000256" key="13">
    <source>
        <dbReference type="SAM" id="MobiDB-lite"/>
    </source>
</evidence>
<keyword evidence="4" id="KW-0808">Transferase</keyword>
<comment type="caution">
    <text evidence="15">The sequence shown here is derived from an EMBL/GenBank/DDBJ whole genome shotgun (WGS) entry which is preliminary data.</text>
</comment>
<dbReference type="GO" id="GO:0106245">
    <property type="term" value="F:L-serine-phosphatidylethanolamine phosphatidyltransferase activity"/>
    <property type="evidence" value="ECO:0007669"/>
    <property type="project" value="InterPro"/>
</dbReference>
<dbReference type="STRING" id="765915.A0A1Y2HPG6"/>
<dbReference type="Proteomes" id="UP000193411">
    <property type="component" value="Unassembled WGS sequence"/>
</dbReference>
<sequence>MAPRTHPTSAAVGGTSNSSSEHSSFAKHVDRSASSSPAQAAIAYPDPIQPSIEFLYKPHTLTALFALLSGFVYFAFQDYGDRASEIGVYASLGAFLLFGTVTFRDGPFIRPHPVFWRLVLAACFAYQLFLTYMLFQTPERARQMLTKLDPSLGIQLPERSYAESCELTPSNVWAQMDEFVLAHVIGWYGKSIILRDYWFCWILSVMFEVCEYSLQHQLPNFAECWWDHWIVDVLICNWLGIYLGMKTCEYLEMKGYSWRGFHELTTTRSKMRRAVAQFTPHSWTKFEWGSTKSFKNYLAVIGLLFFVLLAELNAFYLKFILWIPPSHPLNSARLLLVFLCGIPAVREAYQYLMDPTCKRFGTHAWLAVACVCTEVLICVKYDPHLMFGTPFPTHVVRFWAVLVAALVVYPIWQFVLVPWSESKEESAAAEAEGSRRKVE</sequence>
<accession>A0A1Y2HPG6</accession>
<dbReference type="InterPro" id="IPR004277">
    <property type="entry name" value="PSS"/>
</dbReference>
<feature type="transmembrane region" description="Helical" evidence="14">
    <location>
        <begin position="86"/>
        <end position="103"/>
    </location>
</feature>
<evidence type="ECO:0000256" key="5">
    <source>
        <dbReference type="ARBA" id="ARBA00022692"/>
    </source>
</evidence>
<keyword evidence="8" id="KW-0443">Lipid metabolism</keyword>
<proteinExistence type="predicted"/>
<dbReference type="PANTHER" id="PTHR15362">
    <property type="entry name" value="PHOSPHATIDYLINOSITOL SYNTHASE"/>
    <property type="match status" value="1"/>
</dbReference>
<feature type="transmembrane region" description="Helical" evidence="14">
    <location>
        <begin position="54"/>
        <end position="74"/>
    </location>
</feature>
<keyword evidence="11" id="KW-1208">Phospholipid metabolism</keyword>
<name>A0A1Y2HPG6_9FUNG</name>
<evidence type="ECO:0000256" key="9">
    <source>
        <dbReference type="ARBA" id="ARBA00023136"/>
    </source>
</evidence>
<dbReference type="OrthoDB" id="10265393at2759"/>
<keyword evidence="3" id="KW-0444">Lipid biosynthesis</keyword>
<evidence type="ECO:0000313" key="16">
    <source>
        <dbReference type="Proteomes" id="UP000193411"/>
    </source>
</evidence>
<keyword evidence="7 14" id="KW-1133">Transmembrane helix</keyword>
<evidence type="ECO:0000256" key="14">
    <source>
        <dbReference type="SAM" id="Phobius"/>
    </source>
</evidence>
<evidence type="ECO:0000256" key="4">
    <source>
        <dbReference type="ARBA" id="ARBA00022679"/>
    </source>
</evidence>
<dbReference type="GO" id="GO:0006659">
    <property type="term" value="P:phosphatidylserine biosynthetic process"/>
    <property type="evidence" value="ECO:0007669"/>
    <property type="project" value="InterPro"/>
</dbReference>
<evidence type="ECO:0000256" key="11">
    <source>
        <dbReference type="ARBA" id="ARBA00023264"/>
    </source>
</evidence>
<evidence type="ECO:0000256" key="12">
    <source>
        <dbReference type="ARBA" id="ARBA00025707"/>
    </source>
</evidence>
<evidence type="ECO:0000256" key="6">
    <source>
        <dbReference type="ARBA" id="ARBA00022824"/>
    </source>
</evidence>
<comment type="pathway">
    <text evidence="12">Phospholipid metabolism.</text>
</comment>
<dbReference type="PANTHER" id="PTHR15362:SF7">
    <property type="entry name" value="PHOSPHATIDYLSERINE SYNTHASE 2"/>
    <property type="match status" value="1"/>
</dbReference>
<dbReference type="EMBL" id="MCFL01000017">
    <property type="protein sequence ID" value="ORZ36429.1"/>
    <property type="molecule type" value="Genomic_DNA"/>
</dbReference>
<evidence type="ECO:0000256" key="7">
    <source>
        <dbReference type="ARBA" id="ARBA00022989"/>
    </source>
</evidence>
<keyword evidence="5 14" id="KW-0812">Transmembrane</keyword>
<evidence type="ECO:0000256" key="1">
    <source>
        <dbReference type="ARBA" id="ARBA00004477"/>
    </source>
</evidence>
<keyword evidence="6" id="KW-0256">Endoplasmic reticulum</keyword>
<protein>
    <submittedName>
        <fullName evidence="15">Phosphatidyl serine synthase-domain-containing protein</fullName>
    </submittedName>
</protein>
<gene>
    <name evidence="15" type="ORF">BCR44DRAFT_152554</name>
</gene>
<evidence type="ECO:0000256" key="3">
    <source>
        <dbReference type="ARBA" id="ARBA00022516"/>
    </source>
</evidence>
<keyword evidence="9 14" id="KW-0472">Membrane</keyword>
<evidence type="ECO:0000313" key="15">
    <source>
        <dbReference type="EMBL" id="ORZ36429.1"/>
    </source>
</evidence>
<comment type="subcellular location">
    <subcellularLocation>
        <location evidence="1">Endoplasmic reticulum membrane</location>
        <topology evidence="1">Multi-pass membrane protein</topology>
    </subcellularLocation>
</comment>
<feature type="region of interest" description="Disordered" evidence="13">
    <location>
        <begin position="1"/>
        <end position="22"/>
    </location>
</feature>
<organism evidence="15 16">
    <name type="scientific">Catenaria anguillulae PL171</name>
    <dbReference type="NCBI Taxonomy" id="765915"/>
    <lineage>
        <taxon>Eukaryota</taxon>
        <taxon>Fungi</taxon>
        <taxon>Fungi incertae sedis</taxon>
        <taxon>Blastocladiomycota</taxon>
        <taxon>Blastocladiomycetes</taxon>
        <taxon>Blastocladiales</taxon>
        <taxon>Catenariaceae</taxon>
        <taxon>Catenaria</taxon>
    </lineage>
</organism>
<feature type="transmembrane region" description="Helical" evidence="14">
    <location>
        <begin position="297"/>
        <end position="322"/>
    </location>
</feature>
<keyword evidence="16" id="KW-1185">Reference proteome</keyword>
<dbReference type="AlphaFoldDB" id="A0A1Y2HPG6"/>